<dbReference type="Proteomes" id="UP000238083">
    <property type="component" value="Unassembled WGS sequence"/>
</dbReference>
<keyword evidence="1" id="KW-1133">Transmembrane helix</keyword>
<proteinExistence type="predicted"/>
<feature type="transmembrane region" description="Helical" evidence="1">
    <location>
        <begin position="269"/>
        <end position="288"/>
    </location>
</feature>
<feature type="transmembrane region" description="Helical" evidence="1">
    <location>
        <begin position="300"/>
        <end position="318"/>
    </location>
</feature>
<dbReference type="InterPro" id="IPR050469">
    <property type="entry name" value="Diguanylate_Cyclase"/>
</dbReference>
<dbReference type="CDD" id="cd01949">
    <property type="entry name" value="GGDEF"/>
    <property type="match status" value="1"/>
</dbReference>
<keyword evidence="1" id="KW-0812">Transmembrane</keyword>
<sequence>MREGLRATGPADRAGTVPARRYDFLVAAALVLLAPGYLLLPAGRPESLAYTALVVACALVLLAVVAASPARRPWRLLVLTQLLFTTAEVVTAHLDLVGASPSPSPADVFFLAGQVAQFLAVLRLLPAPRGGLRRGSMLDVVVVTGSVGMLFVVYTVLPALDGSREELLARLVAAAYPVADIAVVFLLVRTTGWRSGRPGAFWWLTAGLLASVVADVTVAVLVAAGQAEQPRWARLLWLVFYACVTAAACSPSAPRLGRPPVADRPGAPLVRLPLLGTAALLPPLAGVLEHLVPGAGDHGVALGIVTVVVVALVLVRLWDLLRVTRSQAALVERLAETDPLTGLPNRRAWDAEVARVFASARAGGPVSVAIVDLDHFKAYNDTRGHDGGDDLLVRAARAWTHALPGVFLARWGGEEFTVLLPGVAAHTALGVLRAVHDSVPDGQTCSIGVATWDGAEVPPAVLARADAALYRAKRTGRDRTVVDGGHPLERAG</sequence>
<dbReference type="EMBL" id="PVZF01000007">
    <property type="protein sequence ID" value="PRY14067.1"/>
    <property type="molecule type" value="Genomic_DNA"/>
</dbReference>
<feature type="transmembrane region" description="Helical" evidence="1">
    <location>
        <begin position="106"/>
        <end position="125"/>
    </location>
</feature>
<dbReference type="GO" id="GO:1902201">
    <property type="term" value="P:negative regulation of bacterial-type flagellum-dependent cell motility"/>
    <property type="evidence" value="ECO:0007669"/>
    <property type="project" value="TreeGrafter"/>
</dbReference>
<name>A0A2T0R2M4_9ACTN</name>
<dbReference type="SMART" id="SM00267">
    <property type="entry name" value="GGDEF"/>
    <property type="match status" value="1"/>
</dbReference>
<dbReference type="InterPro" id="IPR043128">
    <property type="entry name" value="Rev_trsase/Diguanyl_cyclase"/>
</dbReference>
<reference evidence="3 4" key="1">
    <citation type="submission" date="2018-03" db="EMBL/GenBank/DDBJ databases">
        <title>Genomic Encyclopedia of Archaeal and Bacterial Type Strains, Phase II (KMG-II): from individual species to whole genera.</title>
        <authorList>
            <person name="Goeker M."/>
        </authorList>
    </citation>
    <scope>NUCLEOTIDE SEQUENCE [LARGE SCALE GENOMIC DNA]</scope>
    <source>
        <strain evidence="3 4">DSM 19711</strain>
    </source>
</reference>
<evidence type="ECO:0000256" key="1">
    <source>
        <dbReference type="SAM" id="Phobius"/>
    </source>
</evidence>
<feature type="transmembrane region" description="Helical" evidence="1">
    <location>
        <begin position="48"/>
        <end position="67"/>
    </location>
</feature>
<feature type="transmembrane region" description="Helical" evidence="1">
    <location>
        <begin position="74"/>
        <end position="94"/>
    </location>
</feature>
<dbReference type="Gene3D" id="3.30.70.270">
    <property type="match status" value="1"/>
</dbReference>
<protein>
    <submittedName>
        <fullName evidence="3">Diguanylate cyclase (GGDEF)-like protein</fullName>
    </submittedName>
</protein>
<keyword evidence="4" id="KW-1185">Reference proteome</keyword>
<evidence type="ECO:0000313" key="4">
    <source>
        <dbReference type="Proteomes" id="UP000238083"/>
    </source>
</evidence>
<feature type="transmembrane region" description="Helical" evidence="1">
    <location>
        <begin position="137"/>
        <end position="156"/>
    </location>
</feature>
<dbReference type="GO" id="GO:0005886">
    <property type="term" value="C:plasma membrane"/>
    <property type="evidence" value="ECO:0007669"/>
    <property type="project" value="TreeGrafter"/>
</dbReference>
<evidence type="ECO:0000313" key="3">
    <source>
        <dbReference type="EMBL" id="PRY14067.1"/>
    </source>
</evidence>
<dbReference type="InterPro" id="IPR029787">
    <property type="entry name" value="Nucleotide_cyclase"/>
</dbReference>
<gene>
    <name evidence="3" type="ORF">CLV37_107186</name>
</gene>
<dbReference type="OrthoDB" id="23692at2"/>
<dbReference type="NCBIfam" id="TIGR00254">
    <property type="entry name" value="GGDEF"/>
    <property type="match status" value="1"/>
</dbReference>
<dbReference type="GO" id="GO:0043709">
    <property type="term" value="P:cell adhesion involved in single-species biofilm formation"/>
    <property type="evidence" value="ECO:0007669"/>
    <property type="project" value="TreeGrafter"/>
</dbReference>
<accession>A0A2T0R2M4</accession>
<dbReference type="AlphaFoldDB" id="A0A2T0R2M4"/>
<dbReference type="PROSITE" id="PS50887">
    <property type="entry name" value="GGDEF"/>
    <property type="match status" value="1"/>
</dbReference>
<organism evidence="3 4">
    <name type="scientific">Kineococcus rhizosphaerae</name>
    <dbReference type="NCBI Taxonomy" id="559628"/>
    <lineage>
        <taxon>Bacteria</taxon>
        <taxon>Bacillati</taxon>
        <taxon>Actinomycetota</taxon>
        <taxon>Actinomycetes</taxon>
        <taxon>Kineosporiales</taxon>
        <taxon>Kineosporiaceae</taxon>
        <taxon>Kineococcus</taxon>
    </lineage>
</organism>
<dbReference type="Pfam" id="PF00990">
    <property type="entry name" value="GGDEF"/>
    <property type="match status" value="1"/>
</dbReference>
<dbReference type="InterPro" id="IPR000160">
    <property type="entry name" value="GGDEF_dom"/>
</dbReference>
<dbReference type="GO" id="GO:0052621">
    <property type="term" value="F:diguanylate cyclase activity"/>
    <property type="evidence" value="ECO:0007669"/>
    <property type="project" value="TreeGrafter"/>
</dbReference>
<feature type="transmembrane region" description="Helical" evidence="1">
    <location>
        <begin position="21"/>
        <end position="42"/>
    </location>
</feature>
<dbReference type="PANTHER" id="PTHR45138:SF24">
    <property type="entry name" value="DIGUANYLATE CYCLASE DGCC-RELATED"/>
    <property type="match status" value="1"/>
</dbReference>
<keyword evidence="1" id="KW-0472">Membrane</keyword>
<dbReference type="PANTHER" id="PTHR45138">
    <property type="entry name" value="REGULATORY COMPONENTS OF SENSORY TRANSDUCTION SYSTEM"/>
    <property type="match status" value="1"/>
</dbReference>
<dbReference type="RefSeq" id="WP_106211751.1">
    <property type="nucleotide sequence ID" value="NZ_PVZF01000007.1"/>
</dbReference>
<feature type="transmembrane region" description="Helical" evidence="1">
    <location>
        <begin position="168"/>
        <end position="188"/>
    </location>
</feature>
<feature type="transmembrane region" description="Helical" evidence="1">
    <location>
        <begin position="200"/>
        <end position="223"/>
    </location>
</feature>
<comment type="caution">
    <text evidence="3">The sequence shown here is derived from an EMBL/GenBank/DDBJ whole genome shotgun (WGS) entry which is preliminary data.</text>
</comment>
<evidence type="ECO:0000259" key="2">
    <source>
        <dbReference type="PROSITE" id="PS50887"/>
    </source>
</evidence>
<feature type="transmembrane region" description="Helical" evidence="1">
    <location>
        <begin position="235"/>
        <end position="257"/>
    </location>
</feature>
<dbReference type="SUPFAM" id="SSF55073">
    <property type="entry name" value="Nucleotide cyclase"/>
    <property type="match status" value="1"/>
</dbReference>
<feature type="domain" description="GGDEF" evidence="2">
    <location>
        <begin position="364"/>
        <end position="485"/>
    </location>
</feature>